<accession>A0A4R7VP21</accession>
<dbReference type="InterPro" id="IPR016040">
    <property type="entry name" value="NAD(P)-bd_dom"/>
</dbReference>
<keyword evidence="3" id="KW-1185">Reference proteome</keyword>
<gene>
    <name evidence="2" type="ORF">CLV71_106462</name>
</gene>
<sequence>MVVTVLGASGRTGRHLVRSLVRQGHSVRAGVRNGRRREAVAGLGATPVVADLCVDPDELVDAFTGSDVVINVAGAADPDPAAVALVDRDGAIAGVRAAERAAVRRYIQLSAQFADAPDQGDRLVRSILYAKQISDNVLVRSSLVWTVVRAGTLTDEPATNRVSVAGHLGAGRVSRQDVAAVLSACLREPRTENRGFDVHTGPLPVAAALAALD</sequence>
<proteinExistence type="predicted"/>
<evidence type="ECO:0000313" key="3">
    <source>
        <dbReference type="Proteomes" id="UP000294927"/>
    </source>
</evidence>
<name>A0A4R7VP21_9PSEU</name>
<comment type="caution">
    <text evidence="2">The sequence shown here is derived from an EMBL/GenBank/DDBJ whole genome shotgun (WGS) entry which is preliminary data.</text>
</comment>
<dbReference type="Pfam" id="PF13460">
    <property type="entry name" value="NAD_binding_10"/>
    <property type="match status" value="1"/>
</dbReference>
<dbReference type="EMBL" id="SOCP01000006">
    <property type="protein sequence ID" value="TDV51108.1"/>
    <property type="molecule type" value="Genomic_DNA"/>
</dbReference>
<feature type="domain" description="NAD(P)-binding" evidence="1">
    <location>
        <begin position="7"/>
        <end position="189"/>
    </location>
</feature>
<dbReference type="Proteomes" id="UP000294927">
    <property type="component" value="Unassembled WGS sequence"/>
</dbReference>
<evidence type="ECO:0000259" key="1">
    <source>
        <dbReference type="Pfam" id="PF13460"/>
    </source>
</evidence>
<dbReference type="PANTHER" id="PTHR15020:SF50">
    <property type="entry name" value="UPF0659 PROTEIN YMR090W"/>
    <property type="match status" value="1"/>
</dbReference>
<reference evidence="2 3" key="1">
    <citation type="submission" date="2019-03" db="EMBL/GenBank/DDBJ databases">
        <title>Genomic Encyclopedia of Archaeal and Bacterial Type Strains, Phase II (KMG-II): from individual species to whole genera.</title>
        <authorList>
            <person name="Goeker M."/>
        </authorList>
    </citation>
    <scope>NUCLEOTIDE SEQUENCE [LARGE SCALE GENOMIC DNA]</scope>
    <source>
        <strain evidence="2 3">DSM 45499</strain>
    </source>
</reference>
<dbReference type="SUPFAM" id="SSF51735">
    <property type="entry name" value="NAD(P)-binding Rossmann-fold domains"/>
    <property type="match status" value="1"/>
</dbReference>
<evidence type="ECO:0000313" key="2">
    <source>
        <dbReference type="EMBL" id="TDV51108.1"/>
    </source>
</evidence>
<organism evidence="2 3">
    <name type="scientific">Actinophytocola oryzae</name>
    <dbReference type="NCBI Taxonomy" id="502181"/>
    <lineage>
        <taxon>Bacteria</taxon>
        <taxon>Bacillati</taxon>
        <taxon>Actinomycetota</taxon>
        <taxon>Actinomycetes</taxon>
        <taxon>Pseudonocardiales</taxon>
        <taxon>Pseudonocardiaceae</taxon>
    </lineage>
</organism>
<dbReference type="InterPro" id="IPR036291">
    <property type="entry name" value="NAD(P)-bd_dom_sf"/>
</dbReference>
<dbReference type="AlphaFoldDB" id="A0A4R7VP21"/>
<dbReference type="RefSeq" id="WP_133904295.1">
    <property type="nucleotide sequence ID" value="NZ_SOCP01000006.1"/>
</dbReference>
<dbReference type="OrthoDB" id="4248066at2"/>
<dbReference type="PANTHER" id="PTHR15020">
    <property type="entry name" value="FLAVIN REDUCTASE-RELATED"/>
    <property type="match status" value="1"/>
</dbReference>
<protein>
    <submittedName>
        <fullName evidence="2">Putative NADH-flavin reductase</fullName>
    </submittedName>
</protein>
<dbReference type="Gene3D" id="3.40.50.720">
    <property type="entry name" value="NAD(P)-binding Rossmann-like Domain"/>
    <property type="match status" value="1"/>
</dbReference>